<dbReference type="GO" id="GO:0009295">
    <property type="term" value="C:nucleoid"/>
    <property type="evidence" value="ECO:0007669"/>
    <property type="project" value="TreeGrafter"/>
</dbReference>
<dbReference type="Pfam" id="PF00436">
    <property type="entry name" value="SSB"/>
    <property type="match status" value="1"/>
</dbReference>
<dbReference type="Gene3D" id="2.40.50.140">
    <property type="entry name" value="Nucleic acid-binding proteins"/>
    <property type="match status" value="1"/>
</dbReference>
<evidence type="ECO:0000313" key="5">
    <source>
        <dbReference type="EMBL" id="ARW11800.1"/>
    </source>
</evidence>
<evidence type="ECO:0000256" key="2">
    <source>
        <dbReference type="ARBA" id="ARBA00023172"/>
    </source>
</evidence>
<dbReference type="InterPro" id="IPR012340">
    <property type="entry name" value="NA-bd_OB-fold"/>
</dbReference>
<keyword evidence="1 3" id="KW-0238">DNA-binding</keyword>
<protein>
    <recommendedName>
        <fullName evidence="4">Single-stranded DNA-binding protein</fullName>
    </recommendedName>
</protein>
<dbReference type="RefSeq" id="WP_052013612.1">
    <property type="nucleotide sequence ID" value="NZ_CP021525.1"/>
</dbReference>
<dbReference type="SUPFAM" id="SSF50249">
    <property type="entry name" value="Nucleic acid-binding proteins"/>
    <property type="match status" value="1"/>
</dbReference>
<dbReference type="InterPro" id="IPR000424">
    <property type="entry name" value="Primosome_PriB/ssb"/>
</dbReference>
<gene>
    <name evidence="5" type="ORF">S101447_02763</name>
</gene>
<evidence type="ECO:0000313" key="6">
    <source>
        <dbReference type="Proteomes" id="UP000195633"/>
    </source>
</evidence>
<name>A0A1Y0V0W3_9PROT</name>
<dbReference type="Proteomes" id="UP000195633">
    <property type="component" value="Plasmid pAP1447-1"/>
</dbReference>
<organism evidence="5 6">
    <name type="scientific">Acetobacter ascendens</name>
    <dbReference type="NCBI Taxonomy" id="481146"/>
    <lineage>
        <taxon>Bacteria</taxon>
        <taxon>Pseudomonadati</taxon>
        <taxon>Pseudomonadota</taxon>
        <taxon>Alphaproteobacteria</taxon>
        <taxon>Acetobacterales</taxon>
        <taxon>Acetobacteraceae</taxon>
        <taxon>Acetobacter</taxon>
    </lineage>
</organism>
<dbReference type="PANTHER" id="PTHR10302">
    <property type="entry name" value="SINGLE-STRANDED DNA-BINDING PROTEIN"/>
    <property type="match status" value="1"/>
</dbReference>
<dbReference type="InterPro" id="IPR011344">
    <property type="entry name" value="ssDNA-bd"/>
</dbReference>
<keyword evidence="5" id="KW-0614">Plasmid</keyword>
<reference evidence="5 6" key="1">
    <citation type="submission" date="2017-05" db="EMBL/GenBank/DDBJ databases">
        <title>Genome sequence of Acetobacter pasteurianus subsp. ascendens strain SRCM101447.</title>
        <authorList>
            <person name="Cho S.H."/>
        </authorList>
    </citation>
    <scope>NUCLEOTIDE SEQUENCE [LARGE SCALE GENOMIC DNA]</scope>
    <source>
        <strain evidence="5 6">SRCM101447</strain>
        <plasmid evidence="6">Plasmid pap1447-1 sequence</plasmid>
    </source>
</reference>
<dbReference type="CDD" id="cd04496">
    <property type="entry name" value="SSB_OBF"/>
    <property type="match status" value="1"/>
</dbReference>
<accession>A0A1Y0V0W3</accession>
<proteinExistence type="predicted"/>
<evidence type="ECO:0000256" key="1">
    <source>
        <dbReference type="ARBA" id="ARBA00023125"/>
    </source>
</evidence>
<dbReference type="AlphaFoldDB" id="A0A1Y0V0W3"/>
<geneLocation type="plasmid" evidence="6">
    <name>pap1447-1 sequence</name>
</geneLocation>
<evidence type="ECO:0000256" key="4">
    <source>
        <dbReference type="RuleBase" id="RU000524"/>
    </source>
</evidence>
<keyword evidence="2" id="KW-0233">DNA recombination</keyword>
<evidence type="ECO:0000256" key="3">
    <source>
        <dbReference type="PROSITE-ProRule" id="PRU00252"/>
    </source>
</evidence>
<dbReference type="GO" id="GO:0006260">
    <property type="term" value="P:DNA replication"/>
    <property type="evidence" value="ECO:0007669"/>
    <property type="project" value="InterPro"/>
</dbReference>
<dbReference type="PROSITE" id="PS50935">
    <property type="entry name" value="SSB"/>
    <property type="match status" value="1"/>
</dbReference>
<dbReference type="GO" id="GO:0006310">
    <property type="term" value="P:DNA recombination"/>
    <property type="evidence" value="ECO:0007669"/>
    <property type="project" value="UniProtKB-KW"/>
</dbReference>
<sequence length="140" mass="16243">MSGSVNRVILVGNLGKDPVCEKRDDDMGYRVSFPLATSESWSDQTEGKRKQRREWHQVVCLDERLGETLMRRCRKGMQILIEGRLRGHLVVDGKMTPWTFTEIVLDSRGCDFTILRARKQTAQRRPAVANRRHKFRTGKK</sequence>
<dbReference type="EMBL" id="CP021525">
    <property type="protein sequence ID" value="ARW11800.1"/>
    <property type="molecule type" value="Genomic_DNA"/>
</dbReference>
<dbReference type="PANTHER" id="PTHR10302:SF0">
    <property type="entry name" value="SINGLE-STRANDED DNA-BINDING PROTEIN, MITOCHONDRIAL"/>
    <property type="match status" value="1"/>
</dbReference>
<dbReference type="GO" id="GO:0003697">
    <property type="term" value="F:single-stranded DNA binding"/>
    <property type="evidence" value="ECO:0007669"/>
    <property type="project" value="InterPro"/>
</dbReference>
<dbReference type="NCBIfam" id="TIGR00621">
    <property type="entry name" value="ssb"/>
    <property type="match status" value="1"/>
</dbReference>